<protein>
    <submittedName>
        <fullName evidence="1">Uncharacterized protein</fullName>
    </submittedName>
</protein>
<name>A0ACB8GA21_9SAUR</name>
<dbReference type="EMBL" id="CM037614">
    <property type="protein sequence ID" value="KAH8016417.1"/>
    <property type="molecule type" value="Genomic_DNA"/>
</dbReference>
<organism evidence="1 2">
    <name type="scientific">Sphaerodactylus townsendi</name>
    <dbReference type="NCBI Taxonomy" id="933632"/>
    <lineage>
        <taxon>Eukaryota</taxon>
        <taxon>Metazoa</taxon>
        <taxon>Chordata</taxon>
        <taxon>Craniata</taxon>
        <taxon>Vertebrata</taxon>
        <taxon>Euteleostomi</taxon>
        <taxon>Lepidosauria</taxon>
        <taxon>Squamata</taxon>
        <taxon>Bifurcata</taxon>
        <taxon>Gekkota</taxon>
        <taxon>Sphaerodactylidae</taxon>
        <taxon>Sphaerodactylus</taxon>
    </lineage>
</organism>
<accession>A0ACB8GA21</accession>
<comment type="caution">
    <text evidence="1">The sequence shown here is derived from an EMBL/GenBank/DDBJ whole genome shotgun (WGS) entry which is preliminary data.</text>
</comment>
<proteinExistence type="predicted"/>
<evidence type="ECO:0000313" key="1">
    <source>
        <dbReference type="EMBL" id="KAH8016417.1"/>
    </source>
</evidence>
<keyword evidence="2" id="KW-1185">Reference proteome</keyword>
<evidence type="ECO:0000313" key="2">
    <source>
        <dbReference type="Proteomes" id="UP000827872"/>
    </source>
</evidence>
<reference evidence="1" key="1">
    <citation type="submission" date="2021-08" db="EMBL/GenBank/DDBJ databases">
        <title>The first chromosome-level gecko genome reveals the dynamic sex chromosomes of Neotropical dwarf geckos (Sphaerodactylidae: Sphaerodactylus).</title>
        <authorList>
            <person name="Pinto B.J."/>
            <person name="Keating S.E."/>
            <person name="Gamble T."/>
        </authorList>
    </citation>
    <scope>NUCLEOTIDE SEQUENCE</scope>
    <source>
        <strain evidence="1">TG3544</strain>
    </source>
</reference>
<gene>
    <name evidence="1" type="ORF">K3G42_017397</name>
</gene>
<dbReference type="Proteomes" id="UP000827872">
    <property type="component" value="Linkage Group LG01"/>
</dbReference>
<sequence>MVEKVRLTFGPNPSPPRTGMQELSVCPPLWRRRPGVQQGASRLAFGVHWEVGGSAAGPAEEKQRPLVRHPPSRPPLGNQRQRGPARPCVGSRPSSSKSSSREREVGRVHDQARSSTLPLPSGLTRGGLPVVREGLSG</sequence>